<dbReference type="PANTHER" id="PTHR34069:SF2">
    <property type="entry name" value="BETA-KETOACYL-[ACYL-CARRIER-PROTEIN] SYNTHASE III"/>
    <property type="match status" value="1"/>
</dbReference>
<dbReference type="RefSeq" id="WP_093170754.1">
    <property type="nucleotide sequence ID" value="NZ_FNCN01000011.1"/>
</dbReference>
<proteinExistence type="predicted"/>
<organism evidence="5 6">
    <name type="scientific">Sinosporangium album</name>
    <dbReference type="NCBI Taxonomy" id="504805"/>
    <lineage>
        <taxon>Bacteria</taxon>
        <taxon>Bacillati</taxon>
        <taxon>Actinomycetota</taxon>
        <taxon>Actinomycetes</taxon>
        <taxon>Streptosporangiales</taxon>
        <taxon>Streptosporangiaceae</taxon>
        <taxon>Sinosporangium</taxon>
    </lineage>
</organism>
<keyword evidence="1" id="KW-0808">Transferase</keyword>
<dbReference type="OrthoDB" id="7055207at2"/>
<dbReference type="GO" id="GO:0044550">
    <property type="term" value="P:secondary metabolite biosynthetic process"/>
    <property type="evidence" value="ECO:0007669"/>
    <property type="project" value="TreeGrafter"/>
</dbReference>
<dbReference type="CDD" id="cd00827">
    <property type="entry name" value="init_cond_enzymes"/>
    <property type="match status" value="1"/>
</dbReference>
<keyword evidence="2" id="KW-0012">Acyltransferase</keyword>
<dbReference type="InterPro" id="IPR013751">
    <property type="entry name" value="ACP_syn_III_N"/>
</dbReference>
<keyword evidence="6" id="KW-1185">Reference proteome</keyword>
<reference evidence="5 6" key="1">
    <citation type="submission" date="2016-10" db="EMBL/GenBank/DDBJ databases">
        <authorList>
            <person name="de Groot N.N."/>
        </authorList>
    </citation>
    <scope>NUCLEOTIDE SEQUENCE [LARGE SCALE GENOMIC DNA]</scope>
    <source>
        <strain evidence="5 6">CPCC 201354</strain>
    </source>
</reference>
<evidence type="ECO:0000259" key="3">
    <source>
        <dbReference type="Pfam" id="PF08541"/>
    </source>
</evidence>
<dbReference type="Gene3D" id="3.40.47.10">
    <property type="match status" value="2"/>
</dbReference>
<accession>A0A1G7ZDK9</accession>
<feature type="domain" description="Beta-ketoacyl-[acyl-carrier-protein] synthase III C-terminal" evidence="3">
    <location>
        <begin position="243"/>
        <end position="334"/>
    </location>
</feature>
<dbReference type="PANTHER" id="PTHR34069">
    <property type="entry name" value="3-OXOACYL-[ACYL-CARRIER-PROTEIN] SYNTHASE 3"/>
    <property type="match status" value="1"/>
</dbReference>
<protein>
    <submittedName>
        <fullName evidence="5">3-oxoacyl-[acyl-carrier-protein] synthase-3/clorobiocin biosynthesis protein CloN2</fullName>
    </submittedName>
</protein>
<name>A0A1G7ZDK9_9ACTN</name>
<evidence type="ECO:0000313" key="5">
    <source>
        <dbReference type="EMBL" id="SDH06833.1"/>
    </source>
</evidence>
<dbReference type="Pfam" id="PF08545">
    <property type="entry name" value="ACP_syn_III"/>
    <property type="match status" value="1"/>
</dbReference>
<dbReference type="GO" id="GO:0006633">
    <property type="term" value="P:fatty acid biosynthetic process"/>
    <property type="evidence" value="ECO:0007669"/>
    <property type="project" value="InterPro"/>
</dbReference>
<dbReference type="GO" id="GO:0004315">
    <property type="term" value="F:3-oxoacyl-[acyl-carrier-protein] synthase activity"/>
    <property type="evidence" value="ECO:0007669"/>
    <property type="project" value="InterPro"/>
</dbReference>
<dbReference type="STRING" id="504805.SAMN05421505_11116"/>
<dbReference type="SUPFAM" id="SSF53901">
    <property type="entry name" value="Thiolase-like"/>
    <property type="match status" value="1"/>
</dbReference>
<sequence>MRTPDLFIGGLGVHLPEVVSVRSAIEQGLCTPEQAAVHGMTSAAVAGDLPAPEMALRAARDAVEQCPADLGLLLYADTWHQGPEAWFPHYYLQRHLVGDVLAAEVRQGCNGLFCSLELAAAYLRATPSTSAAMLAAADNYGTPHIDRWRSGPFILGDGACAMVLTKDTGFAQVLSVGSAAIPELEEQHRCGEPLFPPGATTGAMVDFTARDEAFVRLSAERSDLRLAWIVAHKKMMQLVSRVLAEAGITAADLTRAAFTNLAPESIEHRWMEVLRMPMDRSTWDYGKTVGHTGAGDPFIALHHLLATGELKAGDHVIMGGVGSGLTVSCAVVKILERPDWD</sequence>
<evidence type="ECO:0000256" key="2">
    <source>
        <dbReference type="ARBA" id="ARBA00023315"/>
    </source>
</evidence>
<feature type="domain" description="Beta-ketoacyl-[acyl-carrier-protein] synthase III N-terminal" evidence="4">
    <location>
        <begin position="105"/>
        <end position="174"/>
    </location>
</feature>
<gene>
    <name evidence="5" type="ORF">SAMN05421505_11116</name>
</gene>
<evidence type="ECO:0000256" key="1">
    <source>
        <dbReference type="ARBA" id="ARBA00022679"/>
    </source>
</evidence>
<dbReference type="Proteomes" id="UP000198923">
    <property type="component" value="Unassembled WGS sequence"/>
</dbReference>
<dbReference type="InterPro" id="IPR016039">
    <property type="entry name" value="Thiolase-like"/>
</dbReference>
<dbReference type="Pfam" id="PF08541">
    <property type="entry name" value="ACP_syn_III_C"/>
    <property type="match status" value="1"/>
</dbReference>
<dbReference type="AlphaFoldDB" id="A0A1G7ZDK9"/>
<dbReference type="InterPro" id="IPR013747">
    <property type="entry name" value="ACP_syn_III_C"/>
</dbReference>
<dbReference type="EMBL" id="FNCN01000011">
    <property type="protein sequence ID" value="SDH06833.1"/>
    <property type="molecule type" value="Genomic_DNA"/>
</dbReference>
<evidence type="ECO:0000259" key="4">
    <source>
        <dbReference type="Pfam" id="PF08545"/>
    </source>
</evidence>
<evidence type="ECO:0000313" key="6">
    <source>
        <dbReference type="Proteomes" id="UP000198923"/>
    </source>
</evidence>